<keyword evidence="3" id="KW-1185">Reference proteome</keyword>
<organism evidence="2">
    <name type="scientific">Heligmosomoides polygyrus</name>
    <name type="common">Parasitic roundworm</name>
    <dbReference type="NCBI Taxonomy" id="6339"/>
    <lineage>
        <taxon>Eukaryota</taxon>
        <taxon>Metazoa</taxon>
        <taxon>Ecdysozoa</taxon>
        <taxon>Nematoda</taxon>
        <taxon>Chromadorea</taxon>
        <taxon>Rhabditida</taxon>
        <taxon>Rhabditina</taxon>
        <taxon>Rhabditomorpha</taxon>
        <taxon>Strongyloidea</taxon>
        <taxon>Heligmosomidae</taxon>
        <taxon>Heligmosomoides</taxon>
    </lineage>
</organism>
<dbReference type="InterPro" id="IPR035940">
    <property type="entry name" value="CAP_sf"/>
</dbReference>
<feature type="compositionally biased region" description="Acidic residues" evidence="1">
    <location>
        <begin position="8"/>
        <end position="21"/>
    </location>
</feature>
<reference evidence="2 3" key="1">
    <citation type="submission" date="2018-11" db="EMBL/GenBank/DDBJ databases">
        <authorList>
            <consortium name="Pathogen Informatics"/>
        </authorList>
    </citation>
    <scope>NUCLEOTIDE SEQUENCE [LARGE SCALE GENOMIC DNA]</scope>
</reference>
<dbReference type="AlphaFoldDB" id="A0A3P7Y1I7"/>
<name>A0A3P7Y1I7_HELPZ</name>
<evidence type="ECO:0000313" key="3">
    <source>
        <dbReference type="Proteomes" id="UP000050761"/>
    </source>
</evidence>
<dbReference type="Proteomes" id="UP000050761">
    <property type="component" value="Unassembled WGS sequence"/>
</dbReference>
<dbReference type="WBParaSite" id="HPBE_0000718901-mRNA-1">
    <property type="protein sequence ID" value="HPBE_0000718901-mRNA-1"/>
    <property type="gene ID" value="HPBE_0000718901"/>
</dbReference>
<sequence>MVSRLSEEDVDDDEDEGDDNDGGSAGFTDALNSMRQAVAKGLPGYGNVPRSQSMFALSCYYELVQAAIVNTEVCKPVNFLNGGKSMNYWAMITTRNPLTDAEIIRRAVDSWRIPVINYGLRADAVYRDKRLEAFANVSCKLHFFKHLYWLLDNYR</sequence>
<evidence type="ECO:0000313" key="4">
    <source>
        <dbReference type="WBParaSite" id="HPBE_0000718901-mRNA-1"/>
    </source>
</evidence>
<dbReference type="Gene3D" id="3.40.33.10">
    <property type="entry name" value="CAP"/>
    <property type="match status" value="1"/>
</dbReference>
<dbReference type="EMBL" id="UZAH01025832">
    <property type="protein sequence ID" value="VDO71279.1"/>
    <property type="molecule type" value="Genomic_DNA"/>
</dbReference>
<feature type="region of interest" description="Disordered" evidence="1">
    <location>
        <begin position="1"/>
        <end position="26"/>
    </location>
</feature>
<evidence type="ECO:0000313" key="2">
    <source>
        <dbReference type="EMBL" id="VDO71279.1"/>
    </source>
</evidence>
<accession>A0A3P7Y1I7</accession>
<gene>
    <name evidence="2" type="ORF">HPBE_LOCUS7190</name>
</gene>
<reference evidence="4" key="2">
    <citation type="submission" date="2019-09" db="UniProtKB">
        <authorList>
            <consortium name="WormBaseParasite"/>
        </authorList>
    </citation>
    <scope>IDENTIFICATION</scope>
</reference>
<protein>
    <submittedName>
        <fullName evidence="4">Exostosin domain-containing protein</fullName>
    </submittedName>
</protein>
<dbReference type="SUPFAM" id="SSF55797">
    <property type="entry name" value="PR-1-like"/>
    <property type="match status" value="1"/>
</dbReference>
<evidence type="ECO:0000256" key="1">
    <source>
        <dbReference type="SAM" id="MobiDB-lite"/>
    </source>
</evidence>
<proteinExistence type="predicted"/>